<proteinExistence type="predicted"/>
<feature type="domain" description="Reverse transcriptase/retrotransposon-derived protein RNase H-like" evidence="1">
    <location>
        <begin position="2"/>
        <end position="60"/>
    </location>
</feature>
<dbReference type="EMBL" id="QJKJ01007044">
    <property type="protein sequence ID" value="RDX84459.1"/>
    <property type="molecule type" value="Genomic_DNA"/>
</dbReference>
<evidence type="ECO:0000313" key="2">
    <source>
        <dbReference type="EMBL" id="RDX84459.1"/>
    </source>
</evidence>
<evidence type="ECO:0000313" key="3">
    <source>
        <dbReference type="Proteomes" id="UP000257109"/>
    </source>
</evidence>
<gene>
    <name evidence="2" type="ORF">CR513_34488</name>
</gene>
<dbReference type="InterPro" id="IPR043502">
    <property type="entry name" value="DNA/RNA_pol_sf"/>
</dbReference>
<accession>A0A371G1L9</accession>
<dbReference type="Proteomes" id="UP000257109">
    <property type="component" value="Unassembled WGS sequence"/>
</dbReference>
<evidence type="ECO:0000259" key="1">
    <source>
        <dbReference type="Pfam" id="PF17919"/>
    </source>
</evidence>
<dbReference type="InterPro" id="IPR041577">
    <property type="entry name" value="RT_RNaseH_2"/>
</dbReference>
<protein>
    <recommendedName>
        <fullName evidence="1">Reverse transcriptase/retrotransposon-derived protein RNase H-like domain-containing protein</fullName>
    </recommendedName>
</protein>
<dbReference type="Pfam" id="PF17919">
    <property type="entry name" value="RT_RNaseH_2"/>
    <property type="match status" value="1"/>
</dbReference>
<feature type="non-terminal residue" evidence="2">
    <location>
        <position position="1"/>
    </location>
</feature>
<dbReference type="AlphaFoldDB" id="A0A371G1L9"/>
<dbReference type="SUPFAM" id="SSF56672">
    <property type="entry name" value="DNA/RNA polymerases"/>
    <property type="match status" value="1"/>
</dbReference>
<comment type="caution">
    <text evidence="2">The sequence shown here is derived from an EMBL/GenBank/DDBJ whole genome shotgun (WGS) entry which is preliminary data.</text>
</comment>
<dbReference type="PANTHER" id="PTHR34072">
    <property type="entry name" value="ENZYMATIC POLYPROTEIN-RELATED"/>
    <property type="match status" value="1"/>
</dbReference>
<reference evidence="2" key="1">
    <citation type="submission" date="2018-05" db="EMBL/GenBank/DDBJ databases">
        <title>Draft genome of Mucuna pruriens seed.</title>
        <authorList>
            <person name="Nnadi N.E."/>
            <person name="Vos R."/>
            <person name="Hasami M.H."/>
            <person name="Devisetty U.K."/>
            <person name="Aguiy J.C."/>
        </authorList>
    </citation>
    <scope>NUCLEOTIDE SEQUENCE [LARGE SCALE GENOMIC DNA]</scope>
    <source>
        <strain evidence="2">JCA_2017</strain>
    </source>
</reference>
<keyword evidence="3" id="KW-1185">Reference proteome</keyword>
<organism evidence="2 3">
    <name type="scientific">Mucuna pruriens</name>
    <name type="common">Velvet bean</name>
    <name type="synonym">Dolichos pruriens</name>
    <dbReference type="NCBI Taxonomy" id="157652"/>
    <lineage>
        <taxon>Eukaryota</taxon>
        <taxon>Viridiplantae</taxon>
        <taxon>Streptophyta</taxon>
        <taxon>Embryophyta</taxon>
        <taxon>Tracheophyta</taxon>
        <taxon>Spermatophyta</taxon>
        <taxon>Magnoliopsida</taxon>
        <taxon>eudicotyledons</taxon>
        <taxon>Gunneridae</taxon>
        <taxon>Pentapetalae</taxon>
        <taxon>rosids</taxon>
        <taxon>fabids</taxon>
        <taxon>Fabales</taxon>
        <taxon>Fabaceae</taxon>
        <taxon>Papilionoideae</taxon>
        <taxon>50 kb inversion clade</taxon>
        <taxon>NPAAA clade</taxon>
        <taxon>indigoferoid/millettioid clade</taxon>
        <taxon>Phaseoleae</taxon>
        <taxon>Mucuna</taxon>
    </lineage>
</organism>
<name>A0A371G1L9_MUCPR</name>
<sequence>MYDASDTIVGDMLGQRKEKMFHTIYYFSRTLNESQQNYTTREKELWAIVFAFDKCNLMILKHVRDQEKQAHVGFYTLSMLVLKELQLNLLARALRYLKCDQSKHKQHKKGNENPSHYKLNIAKSSMTMNMESLLRYQFKIHDSNQPDPSQKRNRLCRAEVDSANLGG</sequence>
<dbReference type="PANTHER" id="PTHR34072:SF57">
    <property type="entry name" value="RNA-DIRECTED DNA POLYMERASE"/>
    <property type="match status" value="1"/>
</dbReference>